<protein>
    <submittedName>
        <fullName evidence="2">Uncharacterized protein</fullName>
    </submittedName>
</protein>
<dbReference type="Proteomes" id="UP001152049">
    <property type="component" value="Unassembled WGS sequence"/>
</dbReference>
<feature type="chain" id="PRO_5040812904" evidence="1">
    <location>
        <begin position="18"/>
        <end position="57"/>
    </location>
</feature>
<keyword evidence="3" id="KW-1185">Reference proteome</keyword>
<comment type="caution">
    <text evidence="2">The sequence shown here is derived from an EMBL/GenBank/DDBJ whole genome shotgun (WGS) entry which is preliminary data.</text>
</comment>
<dbReference type="AlphaFoldDB" id="A0A9W8RSR8"/>
<accession>A0A9W8RSR8</accession>
<proteinExistence type="predicted"/>
<evidence type="ECO:0000313" key="2">
    <source>
        <dbReference type="EMBL" id="KAJ4251034.1"/>
    </source>
</evidence>
<dbReference type="EMBL" id="JAOQAZ010000029">
    <property type="protein sequence ID" value="KAJ4251034.1"/>
    <property type="molecule type" value="Genomic_DNA"/>
</dbReference>
<evidence type="ECO:0000313" key="3">
    <source>
        <dbReference type="Proteomes" id="UP001152049"/>
    </source>
</evidence>
<evidence type="ECO:0000256" key="1">
    <source>
        <dbReference type="SAM" id="SignalP"/>
    </source>
</evidence>
<keyword evidence="1" id="KW-0732">Signal</keyword>
<reference evidence="2" key="1">
    <citation type="submission" date="2022-09" db="EMBL/GenBank/DDBJ databases">
        <title>Fusarium specimens isolated from Avocado Roots.</title>
        <authorList>
            <person name="Stajich J."/>
            <person name="Roper C."/>
            <person name="Heimlech-Rivalta G."/>
        </authorList>
    </citation>
    <scope>NUCLEOTIDE SEQUENCE</scope>
    <source>
        <strain evidence="2">CF00136</strain>
    </source>
</reference>
<gene>
    <name evidence="2" type="ORF">NW762_011684</name>
</gene>
<name>A0A9W8RSR8_9HYPO</name>
<organism evidence="2 3">
    <name type="scientific">Fusarium torreyae</name>
    <dbReference type="NCBI Taxonomy" id="1237075"/>
    <lineage>
        <taxon>Eukaryota</taxon>
        <taxon>Fungi</taxon>
        <taxon>Dikarya</taxon>
        <taxon>Ascomycota</taxon>
        <taxon>Pezizomycotina</taxon>
        <taxon>Sordariomycetes</taxon>
        <taxon>Hypocreomycetidae</taxon>
        <taxon>Hypocreales</taxon>
        <taxon>Nectriaceae</taxon>
        <taxon>Fusarium</taxon>
    </lineage>
</organism>
<feature type="signal peptide" evidence="1">
    <location>
        <begin position="1"/>
        <end position="17"/>
    </location>
</feature>
<sequence>MKFLSVAVAFFAAFAIAAPAPEGELERRQCSCKKVAGEWICSGPKCARDLSHIAVEE</sequence>